<dbReference type="InterPro" id="IPR036102">
    <property type="entry name" value="OsmC/Ohrsf"/>
</dbReference>
<comment type="caution">
    <text evidence="1">The sequence shown here is derived from an EMBL/GenBank/DDBJ whole genome shotgun (WGS) entry which is preliminary data.</text>
</comment>
<evidence type="ECO:0000313" key="2">
    <source>
        <dbReference type="Proteomes" id="UP000320048"/>
    </source>
</evidence>
<sequence>MGETRVASKINGVDVRTVVTLASRMDTDPDYSREMSRFARGARVRWINGLHSQAHTRDVPPHGYDEPEWLGGTNQAMAASEAVLGAIGGCIATGFLANAALREVTVHELEIQVDGTIDLPSFLGIREGNSGYQQIRVAIFVRCDAEGALLDEIAYRAVNLSPVVNTIRNPVQLEYDVKIVQ</sequence>
<dbReference type="Proteomes" id="UP000320048">
    <property type="component" value="Unassembled WGS sequence"/>
</dbReference>
<dbReference type="EMBL" id="VBAO01000327">
    <property type="protein sequence ID" value="TMI78965.1"/>
    <property type="molecule type" value="Genomic_DNA"/>
</dbReference>
<dbReference type="Pfam" id="PF02566">
    <property type="entry name" value="OsmC"/>
    <property type="match status" value="1"/>
</dbReference>
<dbReference type="AlphaFoldDB" id="A0A537J637"/>
<dbReference type="PANTHER" id="PTHR35368:SF1">
    <property type="entry name" value="HYDROPEROXIDE REDUCTASE"/>
    <property type="match status" value="1"/>
</dbReference>
<dbReference type="PANTHER" id="PTHR35368">
    <property type="entry name" value="HYDROPEROXIDE REDUCTASE"/>
    <property type="match status" value="1"/>
</dbReference>
<reference evidence="1 2" key="1">
    <citation type="journal article" date="2019" name="Nat. Microbiol.">
        <title>Mediterranean grassland soil C-N compound turnover is dependent on rainfall and depth, and is mediated by genomically divergent microorganisms.</title>
        <authorList>
            <person name="Diamond S."/>
            <person name="Andeer P.F."/>
            <person name="Li Z."/>
            <person name="Crits-Christoph A."/>
            <person name="Burstein D."/>
            <person name="Anantharaman K."/>
            <person name="Lane K.R."/>
            <person name="Thomas B.C."/>
            <person name="Pan C."/>
            <person name="Northen T.R."/>
            <person name="Banfield J.F."/>
        </authorList>
    </citation>
    <scope>NUCLEOTIDE SEQUENCE [LARGE SCALE GENOMIC DNA]</scope>
    <source>
        <strain evidence="1">NP_7</strain>
    </source>
</reference>
<dbReference type="InterPro" id="IPR015946">
    <property type="entry name" value="KH_dom-like_a/b"/>
</dbReference>
<dbReference type="SUPFAM" id="SSF82784">
    <property type="entry name" value="OsmC-like"/>
    <property type="match status" value="1"/>
</dbReference>
<gene>
    <name evidence="1" type="ORF">E6H04_11425</name>
</gene>
<dbReference type="InterPro" id="IPR052924">
    <property type="entry name" value="OsmC/Ohr_hydroprdx_reductase"/>
</dbReference>
<proteinExistence type="predicted"/>
<name>A0A537J637_9BACT</name>
<protein>
    <submittedName>
        <fullName evidence="1">OsmC family protein</fullName>
    </submittedName>
</protein>
<accession>A0A537J637</accession>
<dbReference type="InterPro" id="IPR003718">
    <property type="entry name" value="OsmC/Ohr_fam"/>
</dbReference>
<evidence type="ECO:0000313" key="1">
    <source>
        <dbReference type="EMBL" id="TMI78965.1"/>
    </source>
</evidence>
<organism evidence="1 2">
    <name type="scientific">Candidatus Segetimicrobium genomatis</name>
    <dbReference type="NCBI Taxonomy" id="2569760"/>
    <lineage>
        <taxon>Bacteria</taxon>
        <taxon>Bacillati</taxon>
        <taxon>Candidatus Sysuimicrobiota</taxon>
        <taxon>Candidatus Sysuimicrobiia</taxon>
        <taxon>Candidatus Sysuimicrobiales</taxon>
        <taxon>Candidatus Segetimicrobiaceae</taxon>
        <taxon>Candidatus Segetimicrobium</taxon>
    </lineage>
</organism>
<dbReference type="Gene3D" id="3.30.300.20">
    <property type="match status" value="1"/>
</dbReference>